<keyword evidence="3" id="KW-1185">Reference proteome</keyword>
<reference evidence="1" key="1">
    <citation type="submission" date="2023-06" db="EMBL/GenBank/DDBJ databases">
        <authorList>
            <person name="Kurt Z."/>
        </authorList>
    </citation>
    <scope>NUCLEOTIDE SEQUENCE</scope>
</reference>
<proteinExistence type="predicted"/>
<evidence type="ECO:0000313" key="1">
    <source>
        <dbReference type="EMBL" id="CAI9961446.1"/>
    </source>
</evidence>
<dbReference type="InterPro" id="IPR027417">
    <property type="entry name" value="P-loop_NTPase"/>
</dbReference>
<name>A0AA86QTZ6_9EUKA</name>
<gene>
    <name evidence="1" type="ORF">HINF_LOCUS49091</name>
    <name evidence="2" type="ORF">HINF_LOCUS53851</name>
</gene>
<organism evidence="1">
    <name type="scientific">Hexamita inflata</name>
    <dbReference type="NCBI Taxonomy" id="28002"/>
    <lineage>
        <taxon>Eukaryota</taxon>
        <taxon>Metamonada</taxon>
        <taxon>Diplomonadida</taxon>
        <taxon>Hexamitidae</taxon>
        <taxon>Hexamitinae</taxon>
        <taxon>Hexamita</taxon>
    </lineage>
</organism>
<dbReference type="Proteomes" id="UP001642409">
    <property type="component" value="Unassembled WGS sequence"/>
</dbReference>
<keyword evidence="1" id="KW-0347">Helicase</keyword>
<dbReference type="Gene3D" id="3.40.50.300">
    <property type="entry name" value="P-loop containing nucleotide triphosphate hydrolases"/>
    <property type="match status" value="1"/>
</dbReference>
<keyword evidence="1" id="KW-0378">Hydrolase</keyword>
<dbReference type="EMBL" id="CAXDID020000276">
    <property type="protein sequence ID" value="CAL6069166.1"/>
    <property type="molecule type" value="Genomic_DNA"/>
</dbReference>
<dbReference type="SUPFAM" id="SSF52540">
    <property type="entry name" value="P-loop containing nucleoside triphosphate hydrolases"/>
    <property type="match status" value="1"/>
</dbReference>
<reference evidence="2 3" key="2">
    <citation type="submission" date="2024-07" db="EMBL/GenBank/DDBJ databases">
        <authorList>
            <person name="Akdeniz Z."/>
        </authorList>
    </citation>
    <scope>NUCLEOTIDE SEQUENCE [LARGE SCALE GENOMIC DNA]</scope>
</reference>
<dbReference type="AlphaFoldDB" id="A0AA86QTZ6"/>
<comment type="caution">
    <text evidence="1">The sequence shown here is derived from an EMBL/GenBank/DDBJ whole genome shotgun (WGS) entry which is preliminary data.</text>
</comment>
<dbReference type="EMBL" id="CATOUU010000940">
    <property type="protein sequence ID" value="CAI9961446.1"/>
    <property type="molecule type" value="Genomic_DNA"/>
</dbReference>
<evidence type="ECO:0000313" key="2">
    <source>
        <dbReference type="EMBL" id="CAL6069166.1"/>
    </source>
</evidence>
<keyword evidence="1" id="KW-0067">ATP-binding</keyword>
<evidence type="ECO:0000313" key="3">
    <source>
        <dbReference type="Proteomes" id="UP001642409"/>
    </source>
</evidence>
<sequence>MQEQPEVQQKETREQYQERHREFLHEIQPLLPPSKKFLFQNFKTVQNGKFSDCVKQLMQIRLQMLGINQFEQFSMQIINAVLQNESVSIVCPNFSSYDVYAVIAQRILDGLKQISDSPSEYIAQFKQQATPLVIVVVNEAELQATSNNFFRITHETGITVKQTDPTFKRVVIRKYLQMGVDILITTTDYLRVLDKQELLDYSLVNYIIAPHADLLTKQQLNQINAIRGQKILISNSTNENLQETEQMLKPFHISPLKFTGSSSQIISLKMNKENRGDFIQQFVKTGQNTRIIAKTNGACSFIKDKVLKSGSNEFMDLIQIIINKMSLKTEQCKTEATLLSTELSKQAKIELLNVFAIEQKRVLVASDEAIAQLMLPEQEIMISADLPNDFQDFYQRVNQSTKIIQLVLDEEDIVLKAKYLNYLITREQKVPKWLVDDVEREMGLDGMGAKLDQMFD</sequence>
<dbReference type="GO" id="GO:0004386">
    <property type="term" value="F:helicase activity"/>
    <property type="evidence" value="ECO:0007669"/>
    <property type="project" value="UniProtKB-KW"/>
</dbReference>
<protein>
    <submittedName>
        <fullName evidence="1">ATP-dependent RNA helicase</fullName>
    </submittedName>
    <submittedName>
        <fullName evidence="2">ATP-dependent_RNA helicase</fullName>
    </submittedName>
</protein>
<keyword evidence="1" id="KW-0547">Nucleotide-binding</keyword>
<accession>A0AA86QTZ6</accession>